<protein>
    <recommendedName>
        <fullName evidence="1">PAS fold-4 domain-containing protein</fullName>
    </recommendedName>
</protein>
<dbReference type="InterPro" id="IPR013656">
    <property type="entry name" value="PAS_4"/>
</dbReference>
<dbReference type="SUPFAM" id="SSF55785">
    <property type="entry name" value="PYP-like sensor domain (PAS domain)"/>
    <property type="match status" value="1"/>
</dbReference>
<organism evidence="2 3">
    <name type="scientific">Candidatus Thermofonsia Clade 1 bacterium</name>
    <dbReference type="NCBI Taxonomy" id="2364210"/>
    <lineage>
        <taxon>Bacteria</taxon>
        <taxon>Bacillati</taxon>
        <taxon>Chloroflexota</taxon>
        <taxon>Candidatus Thermofontia</taxon>
        <taxon>Candidatus Thermofonsia Clade 1</taxon>
    </lineage>
</organism>
<evidence type="ECO:0000259" key="1">
    <source>
        <dbReference type="Pfam" id="PF08448"/>
    </source>
</evidence>
<evidence type="ECO:0000313" key="3">
    <source>
        <dbReference type="Proteomes" id="UP000229681"/>
    </source>
</evidence>
<dbReference type="InterPro" id="IPR035965">
    <property type="entry name" value="PAS-like_dom_sf"/>
</dbReference>
<dbReference type="Pfam" id="PF08448">
    <property type="entry name" value="PAS_4"/>
    <property type="match status" value="1"/>
</dbReference>
<reference evidence="2 3" key="1">
    <citation type="submission" date="2017-11" db="EMBL/GenBank/DDBJ databases">
        <title>Evolution of Phototrophy in the Chloroflexi Phylum Driven by Horizontal Gene Transfer.</title>
        <authorList>
            <person name="Ward L.M."/>
            <person name="Hemp J."/>
            <person name="Shih P.M."/>
            <person name="Mcglynn S.E."/>
            <person name="Fischer W."/>
        </authorList>
    </citation>
    <scope>NUCLEOTIDE SEQUENCE [LARGE SCALE GENOMIC DNA]</scope>
    <source>
        <strain evidence="2">JP3_13</strain>
    </source>
</reference>
<proteinExistence type="predicted"/>
<dbReference type="EMBL" id="PGTM01000239">
    <property type="protein sequence ID" value="PJF34937.1"/>
    <property type="molecule type" value="Genomic_DNA"/>
</dbReference>
<dbReference type="Gene3D" id="3.30.450.20">
    <property type="entry name" value="PAS domain"/>
    <property type="match status" value="1"/>
</dbReference>
<sequence length="296" mass="32659">MAHVADSEPDSAQAHLTQAIIDAMPEHIAILAPDGTILAVNAAWRAFARQNGDPNSLHTDIGVNYFAICEAATAPEGIEAISALQGMRAVLQGDLERFEMEYPCHSPDRERWFVLQVTPLRNGDAETISGLLVRHVEITERVLSARAAWQARRSSAIDSVARLSLSPAPTTSELFGTTRLSETAPELFANLASEYRHLIDQAVEQRIFGEEKRSSERLRHFAAKLGALHIGPRDVIELHVHTMRGLISDEHSLRAEACAEEGRLAVLELMGYLVAFYRTYALGILRSPPAPFSKDY</sequence>
<dbReference type="Proteomes" id="UP000229681">
    <property type="component" value="Unassembled WGS sequence"/>
</dbReference>
<feature type="domain" description="PAS fold-4" evidence="1">
    <location>
        <begin position="22"/>
        <end position="142"/>
    </location>
</feature>
<gene>
    <name evidence="2" type="ORF">CUN49_13110</name>
</gene>
<name>A0A2M8PBK4_9CHLR</name>
<evidence type="ECO:0000313" key="2">
    <source>
        <dbReference type="EMBL" id="PJF34937.1"/>
    </source>
</evidence>
<accession>A0A2M8PBK4</accession>
<comment type="caution">
    <text evidence="2">The sequence shown here is derived from an EMBL/GenBank/DDBJ whole genome shotgun (WGS) entry which is preliminary data.</text>
</comment>
<dbReference type="AlphaFoldDB" id="A0A2M8PBK4"/>